<name>A0AAN0LVV0_9VIBR</name>
<dbReference type="AlphaFoldDB" id="A0AAN0LVV0"/>
<protein>
    <submittedName>
        <fullName evidence="1">RNA-directed DNA polymerase</fullName>
    </submittedName>
</protein>
<dbReference type="EMBL" id="CP135177">
    <property type="protein sequence ID" value="WZS88194.1"/>
    <property type="molecule type" value="Genomic_DNA"/>
</dbReference>
<reference evidence="1 2" key="1">
    <citation type="journal article" date="2024" name="Elife">
        <title>Polysaccharide breakdown products drive degradation-dispersal cycles of foraging bacteria through changes in metabolism and motility.</title>
        <authorList>
            <person name="Stubbusch A.K."/>
            <person name="Keegstra J.M."/>
            <person name="Schwartzman J."/>
            <person name="Pontrelli S."/>
            <person name="Clerc E.E."/>
            <person name="Stocker R."/>
            <person name="Magnabosco C."/>
            <person name="Schubert O.T."/>
            <person name="Ackermann M."/>
            <person name="D'Souza G.G."/>
        </authorList>
    </citation>
    <scope>NUCLEOTIDE SEQUENCE [LARGE SCALE GENOMIC DNA]</scope>
    <source>
        <strain evidence="1 2">ZF270</strain>
    </source>
</reference>
<keyword evidence="1" id="KW-0695">RNA-directed DNA polymerase</keyword>
<dbReference type="GO" id="GO:0003964">
    <property type="term" value="F:RNA-directed DNA polymerase activity"/>
    <property type="evidence" value="ECO:0007669"/>
    <property type="project" value="UniProtKB-KW"/>
</dbReference>
<dbReference type="Proteomes" id="UP001441914">
    <property type="component" value="Chromosome 2"/>
</dbReference>
<evidence type="ECO:0000313" key="2">
    <source>
        <dbReference type="Proteomes" id="UP001441914"/>
    </source>
</evidence>
<dbReference type="RefSeq" id="WP_016800240.1">
    <property type="nucleotide sequence ID" value="NZ_AIDR02000030.1"/>
</dbReference>
<organism evidence="1 2">
    <name type="scientific">Vibrio cyclitrophicus ZF270</name>
    <dbReference type="NCBI Taxonomy" id="1136176"/>
    <lineage>
        <taxon>Bacteria</taxon>
        <taxon>Pseudomonadati</taxon>
        <taxon>Pseudomonadota</taxon>
        <taxon>Gammaproteobacteria</taxon>
        <taxon>Vibrionales</taxon>
        <taxon>Vibrionaceae</taxon>
        <taxon>Vibrio</taxon>
    </lineage>
</organism>
<accession>A0AAN0LVV0</accession>
<sequence>MEAKQFTISKWVVKHAYDLVKANKGSAGVDAQSLADFDRNLKSNLYKIWNRLSSGTYFPPPVKAVSIPKKAGGERE</sequence>
<keyword evidence="1" id="KW-0808">Transferase</keyword>
<evidence type="ECO:0000313" key="1">
    <source>
        <dbReference type="EMBL" id="WZS88194.1"/>
    </source>
</evidence>
<keyword evidence="2" id="KW-1185">Reference proteome</keyword>
<gene>
    <name evidence="1" type="ORF">QYQ95_16740</name>
</gene>
<keyword evidence="1" id="KW-0548">Nucleotidyltransferase</keyword>
<proteinExistence type="predicted"/>